<keyword evidence="6" id="KW-0812">Transmembrane</keyword>
<keyword evidence="3" id="KW-0547">Nucleotide-binding</keyword>
<protein>
    <recommendedName>
        <fullName evidence="1">non-specific serine/threonine protein kinase</fullName>
        <ecNumber evidence="1">2.7.11.1</ecNumber>
    </recommendedName>
</protein>
<dbReference type="GeneID" id="106069154"/>
<organism evidence="8 9">
    <name type="scientific">Biomphalaria glabrata</name>
    <name type="common">Bloodfluke planorb</name>
    <name type="synonym">Freshwater snail</name>
    <dbReference type="NCBI Taxonomy" id="6526"/>
    <lineage>
        <taxon>Eukaryota</taxon>
        <taxon>Metazoa</taxon>
        <taxon>Spiralia</taxon>
        <taxon>Lophotrochozoa</taxon>
        <taxon>Mollusca</taxon>
        <taxon>Gastropoda</taxon>
        <taxon>Heterobranchia</taxon>
        <taxon>Euthyneura</taxon>
        <taxon>Panpulmonata</taxon>
        <taxon>Hygrophila</taxon>
        <taxon>Lymnaeoidea</taxon>
        <taxon>Planorbidae</taxon>
        <taxon>Biomphalaria</taxon>
    </lineage>
</organism>
<accession>A0A9W3BI13</accession>
<keyword evidence="5" id="KW-0067">ATP-binding</keyword>
<dbReference type="InterPro" id="IPR050660">
    <property type="entry name" value="NEK_Ser/Thr_kinase"/>
</dbReference>
<dbReference type="InterPro" id="IPR008271">
    <property type="entry name" value="Ser/Thr_kinase_AS"/>
</dbReference>
<evidence type="ECO:0000259" key="7">
    <source>
        <dbReference type="PROSITE" id="PS50011"/>
    </source>
</evidence>
<dbReference type="PANTHER" id="PTHR43671">
    <property type="entry name" value="SERINE/THREONINE-PROTEIN KINASE NEK"/>
    <property type="match status" value="1"/>
</dbReference>
<evidence type="ECO:0000256" key="3">
    <source>
        <dbReference type="ARBA" id="ARBA00022741"/>
    </source>
</evidence>
<gene>
    <name evidence="9" type="primary">LOC106069154</name>
</gene>
<dbReference type="SUPFAM" id="SSF56112">
    <property type="entry name" value="Protein kinase-like (PK-like)"/>
    <property type="match status" value="1"/>
</dbReference>
<sequence>MREYRGGICEVFGVDIEHVLQNEKLKKIAQVKNRQDPNIKRVLKVCYKDETEEGNVAASHFLTEVVLLAGLKHPFIMSMEAVGSFPKYFGFVMPFYEQGTLTMALPMMTHELRDEWLVQLCCGIKFLHDRGVAHRDLKTDNILLTSKNNVVIADFGLGNYASSTGHLVTTIKGTYMYISPEQWISQKFDCFKCDLYALGVVYWCMFYKTNVIELQPKDPLLTIVSQTFNDPAIDREILFCLLEEDPAKRFSVLSLINLLSDSERFDHRIKLLRVALRNYDNENTTDEKTIDEDKAMVKGSLSDFIWKLAATFVAVIVLGVIVIAVWDLKSLNRMYNTFHSSSPESKPNQEDVIASEV</sequence>
<name>A0A9W3BI13_BIOGL</name>
<evidence type="ECO:0000313" key="9">
    <source>
        <dbReference type="RefSeq" id="XP_055899179.1"/>
    </source>
</evidence>
<evidence type="ECO:0000256" key="4">
    <source>
        <dbReference type="ARBA" id="ARBA00022777"/>
    </source>
</evidence>
<dbReference type="Pfam" id="PF00069">
    <property type="entry name" value="Pkinase"/>
    <property type="match status" value="1"/>
</dbReference>
<dbReference type="PROSITE" id="PS00108">
    <property type="entry name" value="PROTEIN_KINASE_ST"/>
    <property type="match status" value="1"/>
</dbReference>
<keyword evidence="6" id="KW-1133">Transmembrane helix</keyword>
<dbReference type="GO" id="GO:0004674">
    <property type="term" value="F:protein serine/threonine kinase activity"/>
    <property type="evidence" value="ECO:0007669"/>
    <property type="project" value="UniProtKB-EC"/>
</dbReference>
<feature type="domain" description="Protein kinase" evidence="7">
    <location>
        <begin position="14"/>
        <end position="265"/>
    </location>
</feature>
<dbReference type="PANTHER" id="PTHR43671:SF13">
    <property type="entry name" value="SERINE_THREONINE-PROTEIN KINASE NEK2"/>
    <property type="match status" value="1"/>
</dbReference>
<dbReference type="InterPro" id="IPR000719">
    <property type="entry name" value="Prot_kinase_dom"/>
</dbReference>
<evidence type="ECO:0000256" key="5">
    <source>
        <dbReference type="ARBA" id="ARBA00022840"/>
    </source>
</evidence>
<keyword evidence="4" id="KW-0418">Kinase</keyword>
<dbReference type="RefSeq" id="XP_055899179.1">
    <property type="nucleotide sequence ID" value="XM_056043204.1"/>
</dbReference>
<keyword evidence="2" id="KW-0808">Transferase</keyword>
<dbReference type="Proteomes" id="UP001165740">
    <property type="component" value="Chromosome 10"/>
</dbReference>
<dbReference type="EC" id="2.7.11.1" evidence="1"/>
<proteinExistence type="predicted"/>
<dbReference type="OrthoDB" id="4062651at2759"/>
<dbReference type="GO" id="GO:0005524">
    <property type="term" value="F:ATP binding"/>
    <property type="evidence" value="ECO:0007669"/>
    <property type="project" value="UniProtKB-KW"/>
</dbReference>
<dbReference type="PROSITE" id="PS50011">
    <property type="entry name" value="PROTEIN_KINASE_DOM"/>
    <property type="match status" value="1"/>
</dbReference>
<dbReference type="Gene3D" id="1.10.510.10">
    <property type="entry name" value="Transferase(Phosphotransferase) domain 1"/>
    <property type="match status" value="1"/>
</dbReference>
<dbReference type="InterPro" id="IPR011009">
    <property type="entry name" value="Kinase-like_dom_sf"/>
</dbReference>
<keyword evidence="6" id="KW-0472">Membrane</keyword>
<evidence type="ECO:0000256" key="1">
    <source>
        <dbReference type="ARBA" id="ARBA00012513"/>
    </source>
</evidence>
<reference evidence="9" key="1">
    <citation type="submission" date="2025-08" db="UniProtKB">
        <authorList>
            <consortium name="RefSeq"/>
        </authorList>
    </citation>
    <scope>IDENTIFICATION</scope>
</reference>
<dbReference type="SMART" id="SM00220">
    <property type="entry name" value="S_TKc"/>
    <property type="match status" value="1"/>
</dbReference>
<evidence type="ECO:0000313" key="8">
    <source>
        <dbReference type="Proteomes" id="UP001165740"/>
    </source>
</evidence>
<evidence type="ECO:0000256" key="2">
    <source>
        <dbReference type="ARBA" id="ARBA00022679"/>
    </source>
</evidence>
<evidence type="ECO:0000256" key="6">
    <source>
        <dbReference type="SAM" id="Phobius"/>
    </source>
</evidence>
<keyword evidence="8" id="KW-1185">Reference proteome</keyword>
<dbReference type="AlphaFoldDB" id="A0A9W3BI13"/>
<feature type="transmembrane region" description="Helical" evidence="6">
    <location>
        <begin position="304"/>
        <end position="326"/>
    </location>
</feature>